<comment type="caution">
    <text evidence="2">The sequence shown here is derived from an EMBL/GenBank/DDBJ whole genome shotgun (WGS) entry which is preliminary data.</text>
</comment>
<dbReference type="EMBL" id="JADQDC010000004">
    <property type="protein sequence ID" value="MBF9150815.1"/>
    <property type="molecule type" value="Genomic_DNA"/>
</dbReference>
<reference evidence="2 3" key="1">
    <citation type="submission" date="2020-11" db="EMBL/GenBank/DDBJ databases">
        <title>The genome sequence of Novosphingobium sp. 1Y9A.</title>
        <authorList>
            <person name="Liu Y."/>
        </authorList>
    </citation>
    <scope>NUCLEOTIDE SEQUENCE [LARGE SCALE GENOMIC DNA]</scope>
    <source>
        <strain evidence="2 3">1Y9A</strain>
    </source>
</reference>
<evidence type="ECO:0000313" key="2">
    <source>
        <dbReference type="EMBL" id="MBF9150815.1"/>
    </source>
</evidence>
<accession>A0ABS0HFM7</accession>
<feature type="transmembrane region" description="Helical" evidence="1">
    <location>
        <begin position="96"/>
        <end position="118"/>
    </location>
</feature>
<organism evidence="2 3">
    <name type="scientific">Novosphingobium jiangmenense</name>
    <dbReference type="NCBI Taxonomy" id="2791981"/>
    <lineage>
        <taxon>Bacteria</taxon>
        <taxon>Pseudomonadati</taxon>
        <taxon>Pseudomonadota</taxon>
        <taxon>Alphaproteobacteria</taxon>
        <taxon>Sphingomonadales</taxon>
        <taxon>Sphingomonadaceae</taxon>
        <taxon>Novosphingobium</taxon>
    </lineage>
</organism>
<name>A0ABS0HFM7_9SPHN</name>
<keyword evidence="1" id="KW-1133">Transmembrane helix</keyword>
<gene>
    <name evidence="2" type="ORF">I2488_07355</name>
</gene>
<protein>
    <recommendedName>
        <fullName evidence="4">Phage holin family protein</fullName>
    </recommendedName>
</protein>
<dbReference type="RefSeq" id="WP_214652271.1">
    <property type="nucleotide sequence ID" value="NZ_JADQDC010000004.1"/>
</dbReference>
<feature type="transmembrane region" description="Helical" evidence="1">
    <location>
        <begin position="42"/>
        <end position="61"/>
    </location>
</feature>
<proteinExistence type="predicted"/>
<evidence type="ECO:0008006" key="4">
    <source>
        <dbReference type="Google" id="ProtNLM"/>
    </source>
</evidence>
<keyword evidence="1" id="KW-0812">Transmembrane</keyword>
<evidence type="ECO:0000256" key="1">
    <source>
        <dbReference type="SAM" id="Phobius"/>
    </source>
</evidence>
<keyword evidence="1" id="KW-0472">Membrane</keyword>
<dbReference type="Proteomes" id="UP000600799">
    <property type="component" value="Unassembled WGS sequence"/>
</dbReference>
<feature type="transmembrane region" description="Helical" evidence="1">
    <location>
        <begin position="12"/>
        <end position="36"/>
    </location>
</feature>
<sequence>MMRPATIRAFEASVIASQLIRIVNIVANAGAMAAALEIERNQLLVGPFANMLVAVGLALAISRGKFAIARWFLLVVIALDLIGLGGIPAVATMIGIPFAIFSTLAILLMLAAGVLMFLPASTAWLKQDKAD</sequence>
<evidence type="ECO:0000313" key="3">
    <source>
        <dbReference type="Proteomes" id="UP000600799"/>
    </source>
</evidence>
<keyword evidence="3" id="KW-1185">Reference proteome</keyword>
<feature type="transmembrane region" description="Helical" evidence="1">
    <location>
        <begin position="68"/>
        <end position="90"/>
    </location>
</feature>